<dbReference type="SMART" id="SM00382">
    <property type="entry name" value="AAA"/>
    <property type="match status" value="2"/>
</dbReference>
<sequence length="512" mass="55522">MTGSVGLSIRCGTKVYPGTVALKSADFDLHMGAVNVLVGENGAGKSTMMKIIAGVEQLTEGQLFIGDEEVVLRNTDDAANRGIGIVFQELNLFPNLTVAENIFIAREKTRRGIDVDQSAQRARTRELMRQLEQDIDPDALVGDLRVGQQQIVEIAKSLAQNARILILDEPTSALSAAEVDILFRVIADLKRDGVGIIYISHRLEELIQIGDYITVLRDGVVTGARSMEGVDVDWIVRNMIGESGKDFAKEIDHPFGDEVFRAEHISLGRSGGGLVVNDVSLSLQKGEILGIYGLMGAGRSEFLECVIGRHPDATGQVFVEGQPLREKNVAGRIKRGLALIPEDRKNDGLVQMLSIRENMTLSSLSQFTRGIHMSLAKEKNSVSDFVKRLAVKIASAEHAVSSLSGGNQQKVVISKALMTRPQVLLMDEPSRGIDIGAKAEVFRVMRKLAADGLGIIFVTSDLDEVMSLSDRILVMSNGRITGEFTRETATNGALIEASAVGHKPISQVKDLV</sequence>
<dbReference type="GO" id="GO:0016887">
    <property type="term" value="F:ATP hydrolysis activity"/>
    <property type="evidence" value="ECO:0007669"/>
    <property type="project" value="InterPro"/>
</dbReference>
<dbReference type="InterPro" id="IPR003439">
    <property type="entry name" value="ABC_transporter-like_ATP-bd"/>
</dbReference>
<evidence type="ECO:0000313" key="11">
    <source>
        <dbReference type="EMBL" id="SMY09974.1"/>
    </source>
</evidence>
<evidence type="ECO:0000256" key="4">
    <source>
        <dbReference type="ARBA" id="ARBA00022597"/>
    </source>
</evidence>
<dbReference type="PANTHER" id="PTHR43790">
    <property type="entry name" value="CARBOHYDRATE TRANSPORT ATP-BINDING PROTEIN MG119-RELATED"/>
    <property type="match status" value="1"/>
</dbReference>
<dbReference type="GO" id="GO:0005524">
    <property type="term" value="F:ATP binding"/>
    <property type="evidence" value="ECO:0007669"/>
    <property type="project" value="UniProtKB-KW"/>
</dbReference>
<dbReference type="PROSITE" id="PS50893">
    <property type="entry name" value="ABC_TRANSPORTER_2"/>
    <property type="match status" value="2"/>
</dbReference>
<dbReference type="SUPFAM" id="SSF52540">
    <property type="entry name" value="P-loop containing nucleoside triphosphate hydrolases"/>
    <property type="match status" value="2"/>
</dbReference>
<keyword evidence="12" id="KW-1185">Reference proteome</keyword>
<comment type="subcellular location">
    <subcellularLocation>
        <location evidence="1">Cell membrane</location>
        <topology evidence="1">Peripheral membrane protein</topology>
    </subcellularLocation>
</comment>
<evidence type="ECO:0000256" key="8">
    <source>
        <dbReference type="ARBA" id="ARBA00022967"/>
    </source>
</evidence>
<dbReference type="EMBL" id="FXZK01000015">
    <property type="protein sequence ID" value="SMY09974.1"/>
    <property type="molecule type" value="Genomic_DNA"/>
</dbReference>
<dbReference type="PROSITE" id="PS00211">
    <property type="entry name" value="ABC_TRANSPORTER_1"/>
    <property type="match status" value="1"/>
</dbReference>
<organism evidence="11 12">
    <name type="scientific">Flavimaricola marinus</name>
    <dbReference type="NCBI Taxonomy" id="1819565"/>
    <lineage>
        <taxon>Bacteria</taxon>
        <taxon>Pseudomonadati</taxon>
        <taxon>Pseudomonadota</taxon>
        <taxon>Alphaproteobacteria</taxon>
        <taxon>Rhodobacterales</taxon>
        <taxon>Paracoccaceae</taxon>
        <taxon>Flavimaricola</taxon>
    </lineage>
</organism>
<dbReference type="CDD" id="cd03215">
    <property type="entry name" value="ABC_Carb_Monos_II"/>
    <property type="match status" value="1"/>
</dbReference>
<evidence type="ECO:0000256" key="1">
    <source>
        <dbReference type="ARBA" id="ARBA00004202"/>
    </source>
</evidence>
<keyword evidence="2" id="KW-0813">Transport</keyword>
<evidence type="ECO:0000256" key="6">
    <source>
        <dbReference type="ARBA" id="ARBA00022741"/>
    </source>
</evidence>
<keyword evidence="11" id="KW-0378">Hydrolase</keyword>
<evidence type="ECO:0000256" key="7">
    <source>
        <dbReference type="ARBA" id="ARBA00022840"/>
    </source>
</evidence>
<evidence type="ECO:0000256" key="5">
    <source>
        <dbReference type="ARBA" id="ARBA00022737"/>
    </source>
</evidence>
<dbReference type="Proteomes" id="UP000201613">
    <property type="component" value="Unassembled WGS sequence"/>
</dbReference>
<keyword evidence="8" id="KW-1278">Translocase</keyword>
<dbReference type="Gene3D" id="3.40.50.300">
    <property type="entry name" value="P-loop containing nucleotide triphosphate hydrolases"/>
    <property type="match status" value="2"/>
</dbReference>
<dbReference type="AlphaFoldDB" id="A0A238LKQ0"/>
<dbReference type="InterPro" id="IPR003593">
    <property type="entry name" value="AAA+_ATPase"/>
</dbReference>
<proteinExistence type="predicted"/>
<keyword evidence="6" id="KW-0547">Nucleotide-binding</keyword>
<dbReference type="CDD" id="cd03216">
    <property type="entry name" value="ABC_Carb_Monos_I"/>
    <property type="match status" value="1"/>
</dbReference>
<evidence type="ECO:0000313" key="12">
    <source>
        <dbReference type="Proteomes" id="UP000201613"/>
    </source>
</evidence>
<dbReference type="EC" id="3.6.3.17" evidence="11"/>
<reference evidence="11 12" key="1">
    <citation type="submission" date="2017-05" db="EMBL/GenBank/DDBJ databases">
        <authorList>
            <person name="Song R."/>
            <person name="Chenine A.L."/>
            <person name="Ruprecht R.M."/>
        </authorList>
    </citation>
    <scope>NUCLEOTIDE SEQUENCE [LARGE SCALE GENOMIC DNA]</scope>
    <source>
        <strain evidence="11 12">CECT 8899</strain>
    </source>
</reference>
<dbReference type="InterPro" id="IPR027417">
    <property type="entry name" value="P-loop_NTPase"/>
</dbReference>
<feature type="domain" description="ABC transporter" evidence="10">
    <location>
        <begin position="7"/>
        <end position="243"/>
    </location>
</feature>
<keyword evidence="7 11" id="KW-0067">ATP-binding</keyword>
<dbReference type="InterPro" id="IPR050107">
    <property type="entry name" value="ABC_carbohydrate_import_ATPase"/>
</dbReference>
<dbReference type="Pfam" id="PF00005">
    <property type="entry name" value="ABC_tran"/>
    <property type="match status" value="2"/>
</dbReference>
<keyword evidence="9" id="KW-0472">Membrane</keyword>
<name>A0A238LKQ0_9RHOB</name>
<dbReference type="OrthoDB" id="9805029at2"/>
<evidence type="ECO:0000256" key="3">
    <source>
        <dbReference type="ARBA" id="ARBA00022475"/>
    </source>
</evidence>
<feature type="domain" description="ABC transporter" evidence="10">
    <location>
        <begin position="260"/>
        <end position="502"/>
    </location>
</feature>
<accession>A0A238LKQ0</accession>
<keyword evidence="4" id="KW-0762">Sugar transport</keyword>
<evidence type="ECO:0000256" key="2">
    <source>
        <dbReference type="ARBA" id="ARBA00022448"/>
    </source>
</evidence>
<dbReference type="GO" id="GO:0005886">
    <property type="term" value="C:plasma membrane"/>
    <property type="evidence" value="ECO:0007669"/>
    <property type="project" value="UniProtKB-SubCell"/>
</dbReference>
<gene>
    <name evidence="11" type="primary">rbsA_10</name>
    <name evidence="11" type="ORF">LOM8899_04148</name>
</gene>
<evidence type="ECO:0000256" key="9">
    <source>
        <dbReference type="ARBA" id="ARBA00023136"/>
    </source>
</evidence>
<evidence type="ECO:0000259" key="10">
    <source>
        <dbReference type="PROSITE" id="PS50893"/>
    </source>
</evidence>
<protein>
    <submittedName>
        <fullName evidence="11">Ribose import ATP-binding protein RbsA</fullName>
        <ecNumber evidence="11">3.6.3.17</ecNumber>
    </submittedName>
</protein>
<keyword evidence="5" id="KW-0677">Repeat</keyword>
<dbReference type="InterPro" id="IPR017871">
    <property type="entry name" value="ABC_transporter-like_CS"/>
</dbReference>
<dbReference type="PANTHER" id="PTHR43790:SF3">
    <property type="entry name" value="D-ALLOSE IMPORT ATP-BINDING PROTEIN ALSA-RELATED"/>
    <property type="match status" value="1"/>
</dbReference>
<keyword evidence="3" id="KW-1003">Cell membrane</keyword>
<dbReference type="FunFam" id="3.40.50.300:FF:000127">
    <property type="entry name" value="Ribose import ATP-binding protein RbsA"/>
    <property type="match status" value="1"/>
</dbReference>